<feature type="region of interest" description="Disordered" evidence="1">
    <location>
        <begin position="222"/>
        <end position="274"/>
    </location>
</feature>
<feature type="compositionally biased region" description="Basic and acidic residues" evidence="1">
    <location>
        <begin position="224"/>
        <end position="240"/>
    </location>
</feature>
<feature type="region of interest" description="Disordered" evidence="1">
    <location>
        <begin position="117"/>
        <end position="199"/>
    </location>
</feature>
<dbReference type="OrthoDB" id="2330282at2759"/>
<feature type="region of interest" description="Disordered" evidence="1">
    <location>
        <begin position="482"/>
        <end position="505"/>
    </location>
</feature>
<feature type="compositionally biased region" description="Low complexity" evidence="1">
    <location>
        <begin position="164"/>
        <end position="179"/>
    </location>
</feature>
<dbReference type="SUPFAM" id="SSF52047">
    <property type="entry name" value="RNI-like"/>
    <property type="match status" value="1"/>
</dbReference>
<keyword evidence="3" id="KW-1185">Reference proteome</keyword>
<dbReference type="AlphaFoldDB" id="A0A9P3LWR0"/>
<accession>A0A9P3LWR0</accession>
<sequence>MDTLSLLDVNHSHHDNTDLAMRATTTIHPPARLENLPLECIQVILEHLSDDCHALYSLLIMNRAWFQMVIPFLYRSPMVLIDATWPKLSPYSQVLKKELPTPVDSLATKATNALGTLEADSSESITTGQQQQQRNGRSTVPSDAGGRRSSTASLTGPGGGVGYSPRTPSRSSSRSSTRSMDAFHHGRNEAVHQKDQRERLVKRKKMQVLWVLLNCTLSEEERTELEQARTELAEKERAERSLAPSPSPTATSNEGGTSQSIDEEHTQTTRKPSRCRVVPIQHSTSTLLSLELSRDLDIDVDYFQPMVDYLSYHTHYYHPGLRFTIWKLFPNIDDSFTIEWRLISHCPARIRELFLETVQMQDLMPLVSKLETLHRIRTCHEDWDVQGSVNFIQKHNELFGTVRMLELEAYLPENHDTIMEPDLSELIARIDHLTVLELAGFTHLQADLEPIPRGNLKVLRLNCGSLNPNLHDIPVGAVQYQHQPQLGQQEQQGQPQSAGDIEGTAGSTRMNISTFLSQCRQLEELHLKSVDENLLEWAVLERRNFEAGTWTVPSSHSAHHVPTPSLVPLRVIELSGTDSEHIAMTISHAAMAFQDTLEVIKANSYSYQSNRSLTSLSWSSAMPRLRVLKIVGRANLPFDFRSLQHCPALRILDLSKYSGMRACSESLLLNLKYLTHLEYLGLSSFDHLTDATLRTILGCMPGLKHLRLAIGDTPIPTSSYAVSGVAPNRGTGSSPAGSNSHGAGEGTQRPPPSMAQHPLASMVNGSASTTTAAYPEPPLPPGMTHMVVGHIQTQQPTYQGHAHPHYAYHAPSVSPLVASTAAVPFESGSGSGSGIATGAVPSMNLQGVRPSFSPGTLDLQDFIPQSSRASVRSSSVSSVSSVSTSTIPSSSLPLSLPPPSLTQTYPLPMMDRFYLENNYLSLDGILDAIDGFSDTKNQLEKLSIVLGKLDFEEHYYRLEKYNQLHPGLEITVYRYAHAV</sequence>
<feature type="compositionally biased region" description="Polar residues" evidence="1">
    <location>
        <begin position="122"/>
        <end position="141"/>
    </location>
</feature>
<evidence type="ECO:0000313" key="3">
    <source>
        <dbReference type="Proteomes" id="UP000827284"/>
    </source>
</evidence>
<reference evidence="2" key="1">
    <citation type="submission" date="2021-11" db="EMBL/GenBank/DDBJ databases">
        <authorList>
            <person name="Herlambang A."/>
            <person name="Guo Y."/>
            <person name="Takashima Y."/>
            <person name="Nishizawa T."/>
        </authorList>
    </citation>
    <scope>NUCLEOTIDE SEQUENCE</scope>
    <source>
        <strain evidence="2">E1425</strain>
    </source>
</reference>
<dbReference type="Proteomes" id="UP000827284">
    <property type="component" value="Unassembled WGS sequence"/>
</dbReference>
<evidence type="ECO:0000256" key="1">
    <source>
        <dbReference type="SAM" id="MobiDB-lite"/>
    </source>
</evidence>
<gene>
    <name evidence="2" type="ORF">EMPS_05433</name>
</gene>
<dbReference type="EMBL" id="BQFW01000007">
    <property type="protein sequence ID" value="GJJ73075.1"/>
    <property type="molecule type" value="Genomic_DNA"/>
</dbReference>
<feature type="region of interest" description="Disordered" evidence="1">
    <location>
        <begin position="721"/>
        <end position="759"/>
    </location>
</feature>
<evidence type="ECO:0000313" key="2">
    <source>
        <dbReference type="EMBL" id="GJJ73075.1"/>
    </source>
</evidence>
<protein>
    <recommendedName>
        <fullName evidence="4">F-box domain-containing protein</fullName>
    </recommendedName>
</protein>
<proteinExistence type="predicted"/>
<comment type="caution">
    <text evidence="2">The sequence shown here is derived from an EMBL/GenBank/DDBJ whole genome shotgun (WGS) entry which is preliminary data.</text>
</comment>
<dbReference type="Gene3D" id="3.80.10.10">
    <property type="entry name" value="Ribonuclease Inhibitor"/>
    <property type="match status" value="1"/>
</dbReference>
<dbReference type="InterPro" id="IPR032675">
    <property type="entry name" value="LRR_dom_sf"/>
</dbReference>
<evidence type="ECO:0008006" key="4">
    <source>
        <dbReference type="Google" id="ProtNLM"/>
    </source>
</evidence>
<feature type="compositionally biased region" description="Low complexity" evidence="1">
    <location>
        <begin position="482"/>
        <end position="496"/>
    </location>
</feature>
<reference evidence="2" key="2">
    <citation type="journal article" date="2022" name="Microbiol. Resour. Announc.">
        <title>Whole-Genome Sequence of Entomortierella parvispora E1425, a Mucoromycotan Fungus Associated with Burkholderiaceae-Related Endosymbiotic Bacteria.</title>
        <authorList>
            <person name="Herlambang A."/>
            <person name="Guo Y."/>
            <person name="Takashima Y."/>
            <person name="Narisawa K."/>
            <person name="Ohta H."/>
            <person name="Nishizawa T."/>
        </authorList>
    </citation>
    <scope>NUCLEOTIDE SEQUENCE</scope>
    <source>
        <strain evidence="2">E1425</strain>
    </source>
</reference>
<organism evidence="2 3">
    <name type="scientific">Entomortierella parvispora</name>
    <dbReference type="NCBI Taxonomy" id="205924"/>
    <lineage>
        <taxon>Eukaryota</taxon>
        <taxon>Fungi</taxon>
        <taxon>Fungi incertae sedis</taxon>
        <taxon>Mucoromycota</taxon>
        <taxon>Mortierellomycotina</taxon>
        <taxon>Mortierellomycetes</taxon>
        <taxon>Mortierellales</taxon>
        <taxon>Mortierellaceae</taxon>
        <taxon>Entomortierella</taxon>
    </lineage>
</organism>
<feature type="compositionally biased region" description="Polar residues" evidence="1">
    <location>
        <begin position="730"/>
        <end position="741"/>
    </location>
</feature>
<feature type="compositionally biased region" description="Basic and acidic residues" evidence="1">
    <location>
        <begin position="181"/>
        <end position="199"/>
    </location>
</feature>
<name>A0A9P3LWR0_9FUNG</name>